<dbReference type="SUPFAM" id="SSF51556">
    <property type="entry name" value="Metallo-dependent hydrolases"/>
    <property type="match status" value="1"/>
</dbReference>
<comment type="caution">
    <text evidence="2">The sequence shown here is derived from an EMBL/GenBank/DDBJ whole genome shotgun (WGS) entry which is preliminary data.</text>
</comment>
<dbReference type="Proteomes" id="UP000444980">
    <property type="component" value="Unassembled WGS sequence"/>
</dbReference>
<evidence type="ECO:0000256" key="1">
    <source>
        <dbReference type="SAM" id="SignalP"/>
    </source>
</evidence>
<organism evidence="2 3">
    <name type="scientific">Gordonia crocea</name>
    <dbReference type="NCBI Taxonomy" id="589162"/>
    <lineage>
        <taxon>Bacteria</taxon>
        <taxon>Bacillati</taxon>
        <taxon>Actinomycetota</taxon>
        <taxon>Actinomycetes</taxon>
        <taxon>Mycobacteriales</taxon>
        <taxon>Gordoniaceae</taxon>
        <taxon>Gordonia</taxon>
    </lineage>
</organism>
<gene>
    <name evidence="2" type="ORF">nbrc107697_32600</name>
</gene>
<reference evidence="3" key="1">
    <citation type="submission" date="2019-06" db="EMBL/GenBank/DDBJ databases">
        <title>Gordonia isolated from sludge of a wastewater treatment plant.</title>
        <authorList>
            <person name="Tamura T."/>
            <person name="Aoyama K."/>
            <person name="Kang Y."/>
            <person name="Saito S."/>
            <person name="Akiyama N."/>
            <person name="Yazawa K."/>
            <person name="Gonoi T."/>
            <person name="Mikami Y."/>
        </authorList>
    </citation>
    <scope>NUCLEOTIDE SEQUENCE [LARGE SCALE GENOMIC DNA]</scope>
    <source>
        <strain evidence="3">NBRC 107697</strain>
    </source>
</reference>
<accession>A0A7I9V240</accession>
<proteinExistence type="predicted"/>
<dbReference type="AlphaFoldDB" id="A0A7I9V240"/>
<name>A0A7I9V240_9ACTN</name>
<evidence type="ECO:0000313" key="3">
    <source>
        <dbReference type="Proteomes" id="UP000444980"/>
    </source>
</evidence>
<feature type="signal peptide" evidence="1">
    <location>
        <begin position="1"/>
        <end position="32"/>
    </location>
</feature>
<keyword evidence="3" id="KW-1185">Reference proteome</keyword>
<feature type="chain" id="PRO_5038918469" description="Sphingolipid ceramide N-deacylase" evidence="1">
    <location>
        <begin position="33"/>
        <end position="646"/>
    </location>
</feature>
<keyword evidence="1" id="KW-0732">Signal</keyword>
<evidence type="ECO:0000313" key="2">
    <source>
        <dbReference type="EMBL" id="GED99221.1"/>
    </source>
</evidence>
<dbReference type="InterPro" id="IPR032466">
    <property type="entry name" value="Metal_Hydrolase"/>
</dbReference>
<evidence type="ECO:0008006" key="4">
    <source>
        <dbReference type="Google" id="ProtNLM"/>
    </source>
</evidence>
<protein>
    <recommendedName>
        <fullName evidence="4">Sphingolipid ceramide N-deacylase</fullName>
    </recommendedName>
</protein>
<sequence>MRQIGAGTLLGMRRVITMVAAIAVAATLPATAVSSAAPEPRPVVDLAGSDATGRCTTLDGLAPGRFQLKAAGLGTYLAYRDGRFLTGSPGKARLTTEPSPASIWRVTGQGGQTGHGGPTRWQSATGAATLVRVRDAAGCRPFPEAQVNVAGAPFKGTGTDGNLRGFVDSHAHLTSWQFLGGKLHCGAPFSPYGIAVALRDCPDHEPNGWPAVSEHILSRPGPHDTSGWPTFTGWPRYDSLTHEQTYYRWIERAWRSGLRVVTNYYVQNRVLCERYPLRNQPCDEMESVRIQHRLLHRLQDYIDAQAGGPGKGFFRIATSAAQVRSIVAAGRLAVTLGVEVSEPFGCRSVNDRPHCTRADIDRGLDELKAMGVRQLILTHKFDNALGGTRFDQGTTGAAVNAGQLLSTGHPWQVEPCRTAQHDNPVLGYPRGRCNIRGLTPLGAYTVNAVIARRLAIDVDHLSVKTATAVLDLAAAHRYPGLVSSHTWTDKTNYRRILGAGGFVGLFATPAEAEHGETGRHGDLPPDFLSAWRVLRSQRSARYFFGVGFGPDMGGLGKQAHPRPSAKRSPVRYPFTAADGHTRISRQVTGRRVFDVNTDGTAHYGLLPDWIESLRIEAGRDGPTLVADLFSAAEAYARYWERLEAYL</sequence>
<dbReference type="Gene3D" id="3.20.20.140">
    <property type="entry name" value="Metal-dependent hydrolases"/>
    <property type="match status" value="1"/>
</dbReference>
<dbReference type="EMBL" id="BJOU01000017">
    <property type="protein sequence ID" value="GED99221.1"/>
    <property type="molecule type" value="Genomic_DNA"/>
</dbReference>